<sequence>MLQEYVDTGRRKTAVASVRLRSGTGKVDINGKAFEEYFPLDMQRKLALAPLGVVNVTGQFDLLIRVKGGGVEGQAEAVRLGLARALIQVNEAFKHEFKVLGFLTRDSRMKERKKYGRAGARKRFQFSKR</sequence>
<evidence type="ECO:0000256" key="1">
    <source>
        <dbReference type="ARBA" id="ARBA00005251"/>
    </source>
</evidence>
<accession>A0A090D0U7</accession>
<evidence type="ECO:0000256" key="2">
    <source>
        <dbReference type="ARBA" id="ARBA00022980"/>
    </source>
</evidence>
<dbReference type="FunFam" id="3.30.230.10:FF:000001">
    <property type="entry name" value="30S ribosomal protein S9"/>
    <property type="match status" value="1"/>
</dbReference>
<dbReference type="eggNOG" id="COG0103">
    <property type="taxonomic scope" value="Bacteria"/>
</dbReference>
<dbReference type="STRING" id="1437425.CSEC_2165"/>
<dbReference type="InterPro" id="IPR000754">
    <property type="entry name" value="Ribosomal_uS9"/>
</dbReference>
<evidence type="ECO:0000256" key="3">
    <source>
        <dbReference type="ARBA" id="ARBA00023274"/>
    </source>
</evidence>
<keyword evidence="2 5" id="KW-0689">Ribosomal protein</keyword>
<evidence type="ECO:0000313" key="7">
    <source>
        <dbReference type="EMBL" id="CDR34971.1"/>
    </source>
</evidence>
<dbReference type="GO" id="GO:0022627">
    <property type="term" value="C:cytosolic small ribosomal subunit"/>
    <property type="evidence" value="ECO:0007669"/>
    <property type="project" value="TreeGrafter"/>
</dbReference>
<comment type="caution">
    <text evidence="7">The sequence shown here is derived from an EMBL/GenBank/DDBJ whole genome shotgun (WGS) entry which is preliminary data.</text>
</comment>
<dbReference type="GO" id="GO:0003723">
    <property type="term" value="F:RNA binding"/>
    <property type="evidence" value="ECO:0007669"/>
    <property type="project" value="TreeGrafter"/>
</dbReference>
<gene>
    <name evidence="5 7" type="primary">rpsI</name>
    <name evidence="7" type="ORF">CSEC_2165</name>
</gene>
<reference evidence="7" key="2">
    <citation type="submission" date="2014-09" db="EMBL/GenBank/DDBJ databases">
        <title>Criblamydia sequanensis harbors a mega-plasmid encoding arsenite resistance.</title>
        <authorList>
            <person name="Bertelli C."/>
            <person name="Goesmann A."/>
            <person name="Greub G."/>
        </authorList>
    </citation>
    <scope>NUCLEOTIDE SEQUENCE [LARGE SCALE GENOMIC DNA]</scope>
    <source>
        <strain evidence="7">CRIB-18</strain>
    </source>
</reference>
<dbReference type="Proteomes" id="UP000031552">
    <property type="component" value="Unassembled WGS sequence"/>
</dbReference>
<comment type="similarity">
    <text evidence="1 5 6">Belongs to the universal ribosomal protein uS9 family.</text>
</comment>
<dbReference type="PROSITE" id="PS00360">
    <property type="entry name" value="RIBOSOMAL_S9"/>
    <property type="match status" value="1"/>
</dbReference>
<dbReference type="AlphaFoldDB" id="A0A090D0U7"/>
<organism evidence="7 8">
    <name type="scientific">Candidatus Criblamydia sequanensis CRIB-18</name>
    <dbReference type="NCBI Taxonomy" id="1437425"/>
    <lineage>
        <taxon>Bacteria</taxon>
        <taxon>Pseudomonadati</taxon>
        <taxon>Chlamydiota</taxon>
        <taxon>Chlamydiia</taxon>
        <taxon>Parachlamydiales</taxon>
        <taxon>Candidatus Criblamydiaceae</taxon>
        <taxon>Candidatus Criblamydia</taxon>
    </lineage>
</organism>
<dbReference type="InterPro" id="IPR020568">
    <property type="entry name" value="Ribosomal_Su5_D2-typ_SF"/>
</dbReference>
<dbReference type="NCBIfam" id="NF001099">
    <property type="entry name" value="PRK00132.1"/>
    <property type="match status" value="1"/>
</dbReference>
<evidence type="ECO:0000256" key="4">
    <source>
        <dbReference type="ARBA" id="ARBA00035259"/>
    </source>
</evidence>
<dbReference type="Gene3D" id="3.30.230.10">
    <property type="match status" value="1"/>
</dbReference>
<evidence type="ECO:0000313" key="8">
    <source>
        <dbReference type="Proteomes" id="UP000031552"/>
    </source>
</evidence>
<dbReference type="GO" id="GO:0003735">
    <property type="term" value="F:structural constituent of ribosome"/>
    <property type="evidence" value="ECO:0007669"/>
    <property type="project" value="InterPro"/>
</dbReference>
<evidence type="ECO:0000256" key="6">
    <source>
        <dbReference type="RuleBase" id="RU003815"/>
    </source>
</evidence>
<reference evidence="7" key="1">
    <citation type="submission" date="2013-12" db="EMBL/GenBank/DDBJ databases">
        <authorList>
            <person name="Linke B."/>
        </authorList>
    </citation>
    <scope>NUCLEOTIDE SEQUENCE [LARGE SCALE GENOMIC DNA]</scope>
    <source>
        <strain evidence="7">CRIB-18</strain>
    </source>
</reference>
<dbReference type="InterPro" id="IPR020574">
    <property type="entry name" value="Ribosomal_uS9_CS"/>
</dbReference>
<dbReference type="Pfam" id="PF00380">
    <property type="entry name" value="Ribosomal_S9"/>
    <property type="match status" value="1"/>
</dbReference>
<dbReference type="PANTHER" id="PTHR21569">
    <property type="entry name" value="RIBOSOMAL PROTEIN S9"/>
    <property type="match status" value="1"/>
</dbReference>
<keyword evidence="3 5" id="KW-0687">Ribonucleoprotein</keyword>
<dbReference type="GO" id="GO:0006412">
    <property type="term" value="P:translation"/>
    <property type="evidence" value="ECO:0007669"/>
    <property type="project" value="UniProtKB-UniRule"/>
</dbReference>
<evidence type="ECO:0000256" key="5">
    <source>
        <dbReference type="HAMAP-Rule" id="MF_00532"/>
    </source>
</evidence>
<proteinExistence type="inferred from homology"/>
<name>A0A090D0U7_9BACT</name>
<dbReference type="InterPro" id="IPR023035">
    <property type="entry name" value="Ribosomal_uS9_bac/plastid"/>
</dbReference>
<dbReference type="EMBL" id="CCEJ010000011">
    <property type="protein sequence ID" value="CDR34971.1"/>
    <property type="molecule type" value="Genomic_DNA"/>
</dbReference>
<protein>
    <recommendedName>
        <fullName evidence="4 5">Small ribosomal subunit protein uS9</fullName>
    </recommendedName>
</protein>
<dbReference type="RefSeq" id="WP_053332017.1">
    <property type="nucleotide sequence ID" value="NZ_CCEJ010000011.1"/>
</dbReference>
<dbReference type="OrthoDB" id="9803965at2"/>
<dbReference type="SUPFAM" id="SSF54211">
    <property type="entry name" value="Ribosomal protein S5 domain 2-like"/>
    <property type="match status" value="1"/>
</dbReference>
<dbReference type="InterPro" id="IPR014721">
    <property type="entry name" value="Ribsml_uS5_D2-typ_fold_subgr"/>
</dbReference>
<dbReference type="PANTHER" id="PTHR21569:SF1">
    <property type="entry name" value="SMALL RIBOSOMAL SUBUNIT PROTEIN US9M"/>
    <property type="match status" value="1"/>
</dbReference>
<dbReference type="HAMAP" id="MF_00532_B">
    <property type="entry name" value="Ribosomal_uS9_B"/>
    <property type="match status" value="1"/>
</dbReference>
<keyword evidence="8" id="KW-1185">Reference proteome</keyword>